<dbReference type="InterPro" id="IPR036866">
    <property type="entry name" value="RibonucZ/Hydroxyglut_hydro"/>
</dbReference>
<gene>
    <name evidence="2" type="ORF">J2Z17_002142</name>
</gene>
<dbReference type="PANTHER" id="PTHR42951">
    <property type="entry name" value="METALLO-BETA-LACTAMASE DOMAIN-CONTAINING"/>
    <property type="match status" value="1"/>
</dbReference>
<keyword evidence="3" id="KW-1185">Reference proteome</keyword>
<reference evidence="2 3" key="1">
    <citation type="submission" date="2021-03" db="EMBL/GenBank/DDBJ databases">
        <title>Genomic Encyclopedia of Type Strains, Phase IV (KMG-IV): sequencing the most valuable type-strain genomes for metagenomic binning, comparative biology and taxonomic classification.</title>
        <authorList>
            <person name="Goeker M."/>
        </authorList>
    </citation>
    <scope>NUCLEOTIDE SEQUENCE [LARGE SCALE GENOMIC DNA]</scope>
    <source>
        <strain evidence="2 3">DSM 21600</strain>
    </source>
</reference>
<proteinExistence type="predicted"/>
<evidence type="ECO:0000313" key="3">
    <source>
        <dbReference type="Proteomes" id="UP000759443"/>
    </source>
</evidence>
<accession>A0ABS4DYE9</accession>
<name>A0ABS4DYE9_9HYPH</name>
<dbReference type="InterPro" id="IPR001279">
    <property type="entry name" value="Metallo-B-lactamas"/>
</dbReference>
<evidence type="ECO:0000259" key="1">
    <source>
        <dbReference type="SMART" id="SM00849"/>
    </source>
</evidence>
<dbReference type="InterPro" id="IPR050855">
    <property type="entry name" value="NDM-1-like"/>
</dbReference>
<evidence type="ECO:0000313" key="2">
    <source>
        <dbReference type="EMBL" id="MBP1850705.1"/>
    </source>
</evidence>
<protein>
    <submittedName>
        <fullName evidence="2">Glyoxylase-like metal-dependent hydrolase (Beta-lactamase superfamily II)</fullName>
    </submittedName>
</protein>
<dbReference type="SMART" id="SM00849">
    <property type="entry name" value="Lactamase_B"/>
    <property type="match status" value="1"/>
</dbReference>
<dbReference type="PANTHER" id="PTHR42951:SF20">
    <property type="entry name" value="BETA LACTAMASE"/>
    <property type="match status" value="1"/>
</dbReference>
<dbReference type="Proteomes" id="UP000759443">
    <property type="component" value="Unassembled WGS sequence"/>
</dbReference>
<dbReference type="Pfam" id="PF00753">
    <property type="entry name" value="Lactamase_B"/>
    <property type="match status" value="1"/>
</dbReference>
<dbReference type="RefSeq" id="WP_209944708.1">
    <property type="nucleotide sequence ID" value="NZ_JAGGJU010000005.1"/>
</dbReference>
<feature type="domain" description="Metallo-beta-lactamase" evidence="1">
    <location>
        <begin position="46"/>
        <end position="219"/>
    </location>
</feature>
<dbReference type="EMBL" id="JAGGJU010000005">
    <property type="protein sequence ID" value="MBP1850705.1"/>
    <property type="molecule type" value="Genomic_DNA"/>
</dbReference>
<organism evidence="2 3">
    <name type="scientific">Rhizobium halophytocola</name>
    <dbReference type="NCBI Taxonomy" id="735519"/>
    <lineage>
        <taxon>Bacteria</taxon>
        <taxon>Pseudomonadati</taxon>
        <taxon>Pseudomonadota</taxon>
        <taxon>Alphaproteobacteria</taxon>
        <taxon>Hyphomicrobiales</taxon>
        <taxon>Rhizobiaceae</taxon>
        <taxon>Rhizobium/Agrobacterium group</taxon>
        <taxon>Rhizobium</taxon>
    </lineage>
</organism>
<dbReference type="SUPFAM" id="SSF56281">
    <property type="entry name" value="Metallo-hydrolase/oxidoreductase"/>
    <property type="match status" value="1"/>
</dbReference>
<sequence length="295" mass="32432">MPDLSETMRIFEPYPGLFAYYDGRIAGKRLWSDEENWLDDGAYSLGIATYALVDGADAIVYDTHTSLDHARAIRRHLKQLGVTTIRVVLSHGHTDHVAGNAVFADCEIIALQATADYLAANRLKLETGSPSIMPLVMPNRLFEKRLSLRIGNRAVELLHFDIHSADGCVLWLPDAGILLAGDTVEDTVTYVSEPEHTAIHIRELERLAALPITRILPDHGAPEIIAAGGYAPSLIAANRAYLTRLLERLDEPGIDELPLAYFVATEIESGAIGYFAPYDAVHRQNIACLRGVQPV</sequence>
<dbReference type="Gene3D" id="3.60.15.10">
    <property type="entry name" value="Ribonuclease Z/Hydroxyacylglutathione hydrolase-like"/>
    <property type="match status" value="1"/>
</dbReference>
<comment type="caution">
    <text evidence="2">The sequence shown here is derived from an EMBL/GenBank/DDBJ whole genome shotgun (WGS) entry which is preliminary data.</text>
</comment>